<feature type="compositionally biased region" description="Acidic residues" evidence="1">
    <location>
        <begin position="191"/>
        <end position="201"/>
    </location>
</feature>
<feature type="domain" description="DUF5641" evidence="2">
    <location>
        <begin position="51"/>
        <end position="99"/>
    </location>
</feature>
<protein>
    <submittedName>
        <fullName evidence="3">Integrase catalytic domain-containing protein</fullName>
    </submittedName>
</protein>
<evidence type="ECO:0000313" key="3">
    <source>
        <dbReference type="EMBL" id="GFY51362.1"/>
    </source>
</evidence>
<accession>A0A8X7C2G2</accession>
<dbReference type="Pfam" id="PF18701">
    <property type="entry name" value="DUF5641"/>
    <property type="match status" value="1"/>
</dbReference>
<evidence type="ECO:0000259" key="2">
    <source>
        <dbReference type="Pfam" id="PF18701"/>
    </source>
</evidence>
<comment type="caution">
    <text evidence="3">The sequence shown here is derived from an EMBL/GenBank/DDBJ whole genome shotgun (WGS) entry which is preliminary data.</text>
</comment>
<keyword evidence="4" id="KW-1185">Reference proteome</keyword>
<dbReference type="InterPro" id="IPR040676">
    <property type="entry name" value="DUF5641"/>
</dbReference>
<proteinExistence type="predicted"/>
<name>A0A8X7C2G2_9ARAC</name>
<dbReference type="OrthoDB" id="6434609at2759"/>
<dbReference type="AlphaFoldDB" id="A0A8X7C2G2"/>
<organism evidence="3 4">
    <name type="scientific">Trichonephila inaurata madagascariensis</name>
    <dbReference type="NCBI Taxonomy" id="2747483"/>
    <lineage>
        <taxon>Eukaryota</taxon>
        <taxon>Metazoa</taxon>
        <taxon>Ecdysozoa</taxon>
        <taxon>Arthropoda</taxon>
        <taxon>Chelicerata</taxon>
        <taxon>Arachnida</taxon>
        <taxon>Araneae</taxon>
        <taxon>Araneomorphae</taxon>
        <taxon>Entelegynae</taxon>
        <taxon>Araneoidea</taxon>
        <taxon>Nephilidae</taxon>
        <taxon>Trichonephila</taxon>
        <taxon>Trichonephila inaurata</taxon>
    </lineage>
</organism>
<reference evidence="3" key="1">
    <citation type="submission" date="2020-08" db="EMBL/GenBank/DDBJ databases">
        <title>Multicomponent nature underlies the extraordinary mechanical properties of spider dragline silk.</title>
        <authorList>
            <person name="Kono N."/>
            <person name="Nakamura H."/>
            <person name="Mori M."/>
            <person name="Yoshida Y."/>
            <person name="Ohtoshi R."/>
            <person name="Malay A.D."/>
            <person name="Moran D.A.P."/>
            <person name="Tomita M."/>
            <person name="Numata K."/>
            <person name="Arakawa K."/>
        </authorList>
    </citation>
    <scope>NUCLEOTIDE SEQUENCE</scope>
</reference>
<dbReference type="EMBL" id="BMAV01008039">
    <property type="protein sequence ID" value="GFY51362.1"/>
    <property type="molecule type" value="Genomic_DNA"/>
</dbReference>
<sequence>MMKNHPITYISEDIDDLTPLPAMLLHEIRETGVPDLDQLDSSSINRRLMYRNKLKQDFQKRFRLEYLGHLKQNYKLVTKHDPIEVGEIVLVSRDSLKRLELLPLEIRNYSTSTNNFPFSDSPETVCLPDSDVAVTPKVPVDAAIVRIPDENGSPVVRAGGAINKQDETILDASPSITPNDPVPTSPLTVPDDPEPEEEDLGDPSPDKRTIKTRFGRAVYKTRQQTENLK</sequence>
<evidence type="ECO:0000313" key="4">
    <source>
        <dbReference type="Proteomes" id="UP000886998"/>
    </source>
</evidence>
<dbReference type="Proteomes" id="UP000886998">
    <property type="component" value="Unassembled WGS sequence"/>
</dbReference>
<feature type="region of interest" description="Disordered" evidence="1">
    <location>
        <begin position="171"/>
        <end position="229"/>
    </location>
</feature>
<evidence type="ECO:0000256" key="1">
    <source>
        <dbReference type="SAM" id="MobiDB-lite"/>
    </source>
</evidence>
<gene>
    <name evidence="3" type="primary">AVEN_170258_1</name>
    <name evidence="3" type="ORF">TNIN_461401</name>
</gene>